<gene>
    <name evidence="4" type="ORF">C5L23_001393</name>
</gene>
<dbReference type="Pfam" id="PF00534">
    <property type="entry name" value="Glycos_transf_1"/>
    <property type="match status" value="1"/>
</dbReference>
<organism evidence="4 5">
    <name type="scientific">Leuconostoc fallax</name>
    <dbReference type="NCBI Taxonomy" id="1251"/>
    <lineage>
        <taxon>Bacteria</taxon>
        <taxon>Bacillati</taxon>
        <taxon>Bacillota</taxon>
        <taxon>Bacilli</taxon>
        <taxon>Lactobacillales</taxon>
        <taxon>Lactobacillaceae</taxon>
        <taxon>Leuconostoc</taxon>
    </lineage>
</organism>
<dbReference type="RefSeq" id="WP_133264580.1">
    <property type="nucleotide sequence ID" value="NZ_JAGYGP010000001.1"/>
</dbReference>
<sequence>MYFFVNKGIHQLNSGVEYAQFYRADIFNQQQWPFKFILTDFLPNLDKSIQQMQLKNREIINLYEYFLSEDPVTYLKKGLTVSQAFDQKDYYDDQQHLKLSVIHNTRHYTTTLYYHYRIDHDTGKVVHDIDRVILTNGTHRLMWHYQVNRVSGRHATSFRLFDFEDQNYWFQNFEGLLSFFYQKVNETFSNGHYIIDRGVDNQEALIRLKAAGAMITITQVIHAQHFFGIKQQQLLFNQHYQYLFDHAKMFDHIITATMGQTQQVIENLQTIGLDHEQTKAMVKTIPAGYARAIKTPRKVHQNVFQFVTASRLHPEKHIDHIIYAIQQLKQNNYSVALTIYGDGDDNQRLKKLILKLNLSDTVHLMPTTHHFLIVLNEYDALVSASYSEGFGLTYLEALSQGLPVVSYANTYGAQHLIKDGVNGYLANVIFSNQSSDIQQNIQNLVQAMVKVMVSNNYPKLSVGAIQTAQQYSSNRVTQKWAELMGVGD</sequence>
<accession>A0A4R5N707</accession>
<evidence type="ECO:0000259" key="3">
    <source>
        <dbReference type="Pfam" id="PF00534"/>
    </source>
</evidence>
<dbReference type="Gene3D" id="3.40.50.2000">
    <property type="entry name" value="Glycogen Phosphorylase B"/>
    <property type="match status" value="3"/>
</dbReference>
<keyword evidence="2" id="KW-0808">Transferase</keyword>
<protein>
    <recommendedName>
        <fullName evidence="3">Glycosyl transferase family 1 domain-containing protein</fullName>
    </recommendedName>
</protein>
<evidence type="ECO:0000313" key="4">
    <source>
        <dbReference type="EMBL" id="TDG67594.1"/>
    </source>
</evidence>
<evidence type="ECO:0000313" key="5">
    <source>
        <dbReference type="Proteomes" id="UP000295681"/>
    </source>
</evidence>
<name>A0A4R5N707_9LACO</name>
<reference evidence="4 5" key="1">
    <citation type="journal article" date="2019" name="Appl. Microbiol. Biotechnol.">
        <title>Uncovering carbohydrate metabolism through a genotype-phenotype association study of 56 lactic acid bacteria genomes.</title>
        <authorList>
            <person name="Buron-Moles G."/>
            <person name="Chailyan A."/>
            <person name="Dolejs I."/>
            <person name="Forster J."/>
            <person name="Miks M.H."/>
        </authorList>
    </citation>
    <scope>NUCLEOTIDE SEQUENCE [LARGE SCALE GENOMIC DNA]</scope>
    <source>
        <strain evidence="4 5">ATCC 700006</strain>
    </source>
</reference>
<keyword evidence="5" id="KW-1185">Reference proteome</keyword>
<comment type="caution">
    <text evidence="4">The sequence shown here is derived from an EMBL/GenBank/DDBJ whole genome shotgun (WGS) entry which is preliminary data.</text>
</comment>
<dbReference type="EMBL" id="PUFI01000015">
    <property type="protein sequence ID" value="TDG67594.1"/>
    <property type="molecule type" value="Genomic_DNA"/>
</dbReference>
<dbReference type="SUPFAM" id="SSF53756">
    <property type="entry name" value="UDP-Glycosyltransferase/glycogen phosphorylase"/>
    <property type="match status" value="1"/>
</dbReference>
<feature type="domain" description="Glycosyl transferase family 1" evidence="3">
    <location>
        <begin position="302"/>
        <end position="427"/>
    </location>
</feature>
<dbReference type="AlphaFoldDB" id="A0A4R5N707"/>
<dbReference type="GO" id="GO:0016757">
    <property type="term" value="F:glycosyltransferase activity"/>
    <property type="evidence" value="ECO:0007669"/>
    <property type="project" value="UniProtKB-KW"/>
</dbReference>
<dbReference type="PANTHER" id="PTHR12526:SF629">
    <property type="entry name" value="TEICHURONIC ACID BIOSYNTHESIS GLYCOSYLTRANSFERASE TUAH-RELATED"/>
    <property type="match status" value="1"/>
</dbReference>
<keyword evidence="1" id="KW-0328">Glycosyltransferase</keyword>
<dbReference type="STRING" id="907931.GCA_000165675_00726"/>
<dbReference type="Proteomes" id="UP000295681">
    <property type="component" value="Unassembled WGS sequence"/>
</dbReference>
<dbReference type="InterPro" id="IPR001296">
    <property type="entry name" value="Glyco_trans_1"/>
</dbReference>
<evidence type="ECO:0000256" key="1">
    <source>
        <dbReference type="ARBA" id="ARBA00022676"/>
    </source>
</evidence>
<dbReference type="PANTHER" id="PTHR12526">
    <property type="entry name" value="GLYCOSYLTRANSFERASE"/>
    <property type="match status" value="1"/>
</dbReference>
<proteinExistence type="predicted"/>
<evidence type="ECO:0000256" key="2">
    <source>
        <dbReference type="ARBA" id="ARBA00022679"/>
    </source>
</evidence>